<reference evidence="1" key="1">
    <citation type="submission" date="2022-07" db="EMBL/GenBank/DDBJ databases">
        <title>Phylogenomic reconstructions and comparative analyses of Kickxellomycotina fungi.</title>
        <authorList>
            <person name="Reynolds N.K."/>
            <person name="Stajich J.E."/>
            <person name="Barry K."/>
            <person name="Grigoriev I.V."/>
            <person name="Crous P."/>
            <person name="Smith M.E."/>
        </authorList>
    </citation>
    <scope>NUCLEOTIDE SEQUENCE</scope>
    <source>
        <strain evidence="1">NRRL 5244</strain>
    </source>
</reference>
<dbReference type="EMBL" id="JANBPW010001527">
    <property type="protein sequence ID" value="KAJ1944153.1"/>
    <property type="molecule type" value="Genomic_DNA"/>
</dbReference>
<sequence>MPVVQCPLLRLPLQSRQALVVGTCFPGPSLRPPPWLLCLRLPRPPIARLRR</sequence>
<evidence type="ECO:0000313" key="1">
    <source>
        <dbReference type="EMBL" id="KAJ1944153.1"/>
    </source>
</evidence>
<organism evidence="1 2">
    <name type="scientific">Linderina macrospora</name>
    <dbReference type="NCBI Taxonomy" id="4868"/>
    <lineage>
        <taxon>Eukaryota</taxon>
        <taxon>Fungi</taxon>
        <taxon>Fungi incertae sedis</taxon>
        <taxon>Zoopagomycota</taxon>
        <taxon>Kickxellomycotina</taxon>
        <taxon>Kickxellomycetes</taxon>
        <taxon>Kickxellales</taxon>
        <taxon>Kickxellaceae</taxon>
        <taxon>Linderina</taxon>
    </lineage>
</organism>
<protein>
    <submittedName>
        <fullName evidence="1">Uncharacterized protein</fullName>
    </submittedName>
</protein>
<name>A0ACC1JAM2_9FUNG</name>
<proteinExistence type="predicted"/>
<gene>
    <name evidence="1" type="ORF">FBU59_002683</name>
</gene>
<dbReference type="Proteomes" id="UP001150603">
    <property type="component" value="Unassembled WGS sequence"/>
</dbReference>
<comment type="caution">
    <text evidence="1">The sequence shown here is derived from an EMBL/GenBank/DDBJ whole genome shotgun (WGS) entry which is preliminary data.</text>
</comment>
<accession>A0ACC1JAM2</accession>
<evidence type="ECO:0000313" key="2">
    <source>
        <dbReference type="Proteomes" id="UP001150603"/>
    </source>
</evidence>
<keyword evidence="2" id="KW-1185">Reference proteome</keyword>